<feature type="compositionally biased region" description="Basic residues" evidence="1">
    <location>
        <begin position="1"/>
        <end position="18"/>
    </location>
</feature>
<proteinExistence type="predicted"/>
<organism evidence="2 3">
    <name type="scientific">Boudabousia liubingyangii</name>
    <dbReference type="NCBI Taxonomy" id="1921764"/>
    <lineage>
        <taxon>Bacteria</taxon>
        <taxon>Bacillati</taxon>
        <taxon>Actinomycetota</taxon>
        <taxon>Actinomycetes</taxon>
        <taxon>Actinomycetales</taxon>
        <taxon>Actinomycetaceae</taxon>
        <taxon>Boudabousia</taxon>
    </lineage>
</organism>
<dbReference type="RefSeq" id="WP_073709597.1">
    <property type="nucleotide sequence ID" value="NZ_MQSU01000003.1"/>
</dbReference>
<feature type="region of interest" description="Disordered" evidence="1">
    <location>
        <begin position="57"/>
        <end position="77"/>
    </location>
</feature>
<evidence type="ECO:0000256" key="1">
    <source>
        <dbReference type="SAM" id="MobiDB-lite"/>
    </source>
</evidence>
<protein>
    <recommendedName>
        <fullName evidence="4">DUF3073 domain-containing protein</fullName>
    </recommendedName>
</protein>
<dbReference type="EMBL" id="MQSV01000005">
    <property type="protein sequence ID" value="OKL46572.1"/>
    <property type="molecule type" value="Genomic_DNA"/>
</dbReference>
<feature type="region of interest" description="Disordered" evidence="1">
    <location>
        <begin position="1"/>
        <end position="28"/>
    </location>
</feature>
<evidence type="ECO:0008006" key="4">
    <source>
        <dbReference type="Google" id="ProtNLM"/>
    </source>
</evidence>
<evidence type="ECO:0000313" key="2">
    <source>
        <dbReference type="EMBL" id="OKL46572.1"/>
    </source>
</evidence>
<sequence>MGRGRQRAKEKKVARKLKYSTPETDYEALQRELSGARRARENDDEDPYADLAALYNADFDDDAEDEEDDFTRDAWSK</sequence>
<accession>A0A1Q5PK55</accession>
<keyword evidence="3" id="KW-1185">Reference proteome</keyword>
<dbReference type="OrthoDB" id="3217921at2"/>
<dbReference type="Pfam" id="PF11273">
    <property type="entry name" value="DUF3073"/>
    <property type="match status" value="1"/>
</dbReference>
<gene>
    <name evidence="2" type="ORF">BSR29_07035</name>
</gene>
<dbReference type="InterPro" id="IPR021426">
    <property type="entry name" value="DUF3073"/>
</dbReference>
<feature type="compositionally biased region" description="Acidic residues" evidence="1">
    <location>
        <begin position="58"/>
        <end position="70"/>
    </location>
</feature>
<dbReference type="Proteomes" id="UP000186785">
    <property type="component" value="Unassembled WGS sequence"/>
</dbReference>
<name>A0A1Q5PK55_9ACTO</name>
<reference evidence="2 3" key="1">
    <citation type="submission" date="2016-11" db="EMBL/GenBank/DDBJ databases">
        <title>Actinomyces gypaetusis sp. nov. isolated from the vulture Gypaetus barbatus in Qinghai Tibet Plateau China.</title>
        <authorList>
            <person name="Meng X."/>
        </authorList>
    </citation>
    <scope>NUCLEOTIDE SEQUENCE [LARGE SCALE GENOMIC DNA]</scope>
    <source>
        <strain evidence="2 3">VUL4_2</strain>
    </source>
</reference>
<evidence type="ECO:0000313" key="3">
    <source>
        <dbReference type="Proteomes" id="UP000186785"/>
    </source>
</evidence>
<dbReference type="STRING" id="1921764.BSR28_05255"/>
<dbReference type="AlphaFoldDB" id="A0A1Q5PK55"/>
<comment type="caution">
    <text evidence="2">The sequence shown here is derived from an EMBL/GenBank/DDBJ whole genome shotgun (WGS) entry which is preliminary data.</text>
</comment>